<dbReference type="SUPFAM" id="SSF56436">
    <property type="entry name" value="C-type lectin-like"/>
    <property type="match status" value="1"/>
</dbReference>
<evidence type="ECO:0000256" key="1">
    <source>
        <dbReference type="ARBA" id="ARBA00023157"/>
    </source>
</evidence>
<dbReference type="PANTHER" id="PTHR22802:SF456">
    <property type="entry name" value="FI01427P"/>
    <property type="match status" value="1"/>
</dbReference>
<dbReference type="AlphaFoldDB" id="A0A6P7GDW6"/>
<evidence type="ECO:0000313" key="4">
    <source>
        <dbReference type="RefSeq" id="XP_028142335.1"/>
    </source>
</evidence>
<gene>
    <name evidence="4" type="primary">LOC114336202</name>
</gene>
<dbReference type="PROSITE" id="PS00615">
    <property type="entry name" value="C_TYPE_LECTIN_1"/>
    <property type="match status" value="1"/>
</dbReference>
<dbReference type="InterPro" id="IPR018378">
    <property type="entry name" value="C-type_lectin_CS"/>
</dbReference>
<reference evidence="4" key="1">
    <citation type="submission" date="2025-08" db="UniProtKB">
        <authorList>
            <consortium name="RefSeq"/>
        </authorList>
    </citation>
    <scope>IDENTIFICATION</scope>
</reference>
<dbReference type="InterPro" id="IPR016186">
    <property type="entry name" value="C-type_lectin-like/link_sf"/>
</dbReference>
<dbReference type="PANTHER" id="PTHR22802">
    <property type="entry name" value="C-TYPE LECTIN SUPERFAMILY MEMBER"/>
    <property type="match status" value="1"/>
</dbReference>
<dbReference type="InterPro" id="IPR051004">
    <property type="entry name" value="DC-SIGN_domain-containing"/>
</dbReference>
<dbReference type="PROSITE" id="PS50041">
    <property type="entry name" value="C_TYPE_LECTIN_2"/>
    <property type="match status" value="1"/>
</dbReference>
<feature type="domain" description="C-type lectin" evidence="3">
    <location>
        <begin position="32"/>
        <end position="162"/>
    </location>
</feature>
<name>A0A6P7GDW6_DIAVI</name>
<feature type="chain" id="PRO_5028446318" evidence="2">
    <location>
        <begin position="18"/>
        <end position="163"/>
    </location>
</feature>
<evidence type="ECO:0000256" key="2">
    <source>
        <dbReference type="SAM" id="SignalP"/>
    </source>
</evidence>
<organism evidence="4">
    <name type="scientific">Diabrotica virgifera virgifera</name>
    <name type="common">western corn rootworm</name>
    <dbReference type="NCBI Taxonomy" id="50390"/>
    <lineage>
        <taxon>Eukaryota</taxon>
        <taxon>Metazoa</taxon>
        <taxon>Ecdysozoa</taxon>
        <taxon>Arthropoda</taxon>
        <taxon>Hexapoda</taxon>
        <taxon>Insecta</taxon>
        <taxon>Pterygota</taxon>
        <taxon>Neoptera</taxon>
        <taxon>Endopterygota</taxon>
        <taxon>Coleoptera</taxon>
        <taxon>Polyphaga</taxon>
        <taxon>Cucujiformia</taxon>
        <taxon>Chrysomeloidea</taxon>
        <taxon>Chrysomelidae</taxon>
        <taxon>Galerucinae</taxon>
        <taxon>Diabroticina</taxon>
        <taxon>Diabroticites</taxon>
        <taxon>Diabrotica</taxon>
    </lineage>
</organism>
<sequence length="163" mass="18532">MHSVYLVLAALIISVQSFEVPTNESTHNWFTIGDKKYYIRTDATSNFWGAAEFCASIYMKLLTVETEAENAAVLSVLESHTATETTKRCFWTSGNRLAESSNDWTWTWLTTGNKITFFDWGSGEPNNQEGDEECICMWNKKYYSQGSWDDEPCTNQKGAICES</sequence>
<accession>A0A6P7GDW6</accession>
<feature type="signal peptide" evidence="2">
    <location>
        <begin position="1"/>
        <end position="17"/>
    </location>
</feature>
<keyword evidence="1" id="KW-1015">Disulfide bond</keyword>
<keyword evidence="2" id="KW-0732">Signal</keyword>
<dbReference type="SMART" id="SM00034">
    <property type="entry name" value="CLECT"/>
    <property type="match status" value="1"/>
</dbReference>
<dbReference type="InterPro" id="IPR016187">
    <property type="entry name" value="CTDL_fold"/>
</dbReference>
<dbReference type="InterPro" id="IPR001304">
    <property type="entry name" value="C-type_lectin-like"/>
</dbReference>
<evidence type="ECO:0000259" key="3">
    <source>
        <dbReference type="PROSITE" id="PS50041"/>
    </source>
</evidence>
<dbReference type="RefSeq" id="XP_028142335.1">
    <property type="nucleotide sequence ID" value="XM_028286534.1"/>
</dbReference>
<protein>
    <submittedName>
        <fullName evidence="4">L-selectin-like</fullName>
    </submittedName>
</protein>
<proteinExistence type="predicted"/>
<dbReference type="Pfam" id="PF00059">
    <property type="entry name" value="Lectin_C"/>
    <property type="match status" value="1"/>
</dbReference>
<dbReference type="InParanoid" id="A0A6P7GDW6"/>
<dbReference type="Gene3D" id="3.10.100.10">
    <property type="entry name" value="Mannose-Binding Protein A, subunit A"/>
    <property type="match status" value="1"/>
</dbReference>
<dbReference type="CDD" id="cd00037">
    <property type="entry name" value="CLECT"/>
    <property type="match status" value="1"/>
</dbReference>